<dbReference type="Proteomes" id="UP001234297">
    <property type="component" value="Chromosome 12"/>
</dbReference>
<gene>
    <name evidence="1" type="ORF">MRB53_034678</name>
</gene>
<name>A0ACC2K2L0_PERAE</name>
<comment type="caution">
    <text evidence="1">The sequence shown here is derived from an EMBL/GenBank/DDBJ whole genome shotgun (WGS) entry which is preliminary data.</text>
</comment>
<accession>A0ACC2K2L0</accession>
<evidence type="ECO:0000313" key="1">
    <source>
        <dbReference type="EMBL" id="KAJ8615306.1"/>
    </source>
</evidence>
<organism evidence="1 2">
    <name type="scientific">Persea americana</name>
    <name type="common">Avocado</name>
    <dbReference type="NCBI Taxonomy" id="3435"/>
    <lineage>
        <taxon>Eukaryota</taxon>
        <taxon>Viridiplantae</taxon>
        <taxon>Streptophyta</taxon>
        <taxon>Embryophyta</taxon>
        <taxon>Tracheophyta</taxon>
        <taxon>Spermatophyta</taxon>
        <taxon>Magnoliopsida</taxon>
        <taxon>Magnoliidae</taxon>
        <taxon>Laurales</taxon>
        <taxon>Lauraceae</taxon>
        <taxon>Persea</taxon>
    </lineage>
</organism>
<keyword evidence="2" id="KW-1185">Reference proteome</keyword>
<dbReference type="EMBL" id="CM056820">
    <property type="protein sequence ID" value="KAJ8615306.1"/>
    <property type="molecule type" value="Genomic_DNA"/>
</dbReference>
<reference evidence="1 2" key="1">
    <citation type="journal article" date="2022" name="Hortic Res">
        <title>A haplotype resolved chromosomal level avocado genome allows analysis of novel avocado genes.</title>
        <authorList>
            <person name="Nath O."/>
            <person name="Fletcher S.J."/>
            <person name="Hayward A."/>
            <person name="Shaw L.M."/>
            <person name="Masouleh A.K."/>
            <person name="Furtado A."/>
            <person name="Henry R.J."/>
            <person name="Mitter N."/>
        </authorList>
    </citation>
    <scope>NUCLEOTIDE SEQUENCE [LARGE SCALE GENOMIC DNA]</scope>
    <source>
        <strain evidence="2">cv. Hass</strain>
    </source>
</reference>
<proteinExistence type="predicted"/>
<protein>
    <submittedName>
        <fullName evidence="1">Uncharacterized protein</fullName>
    </submittedName>
</protein>
<sequence length="90" mass="9981">MAHRNARGSTGSIIMPAAARRASCLLISFIHLPNKHQSKHLEIAQERPERMAKRGGDVVFHEEVIVPSETVAQDGSKEDEPPIEKEEEAN</sequence>
<evidence type="ECO:0000313" key="2">
    <source>
        <dbReference type="Proteomes" id="UP001234297"/>
    </source>
</evidence>